<evidence type="ECO:0000259" key="9">
    <source>
        <dbReference type="PROSITE" id="PS51405"/>
    </source>
</evidence>
<evidence type="ECO:0000256" key="6">
    <source>
        <dbReference type="ARBA" id="ARBA00023004"/>
    </source>
</evidence>
<evidence type="ECO:0000256" key="1">
    <source>
        <dbReference type="ARBA" id="ARBA00001970"/>
    </source>
</evidence>
<comment type="similarity">
    <text evidence="7">Belongs to the chloroperoxidase family.</text>
</comment>
<gene>
    <name evidence="10" type="ORF">QBC36DRAFT_71042</name>
</gene>
<keyword evidence="8" id="KW-0732">Signal</keyword>
<dbReference type="Proteomes" id="UP001302321">
    <property type="component" value="Unassembled WGS sequence"/>
</dbReference>
<sequence length="275" mass="30667">MRLAAFLSLAVAATATTSLTQDPFEQWHGPKAGDVRGPCPFLNTFANHGFLPRTGKYITYKDLADGLFNAVNFDANISQFLFDFAISTNPEPNSTWFSLDHLTRHNVLEHDASLSRIDAFHGHADIFNQETFDETRSYWGDVVNVESGAAAIVARINTCKAVNPTYSLSFLGEAFILGETAAYISILGDTESLTVEKKRVEYLFQKERLPTELGWKRPETPFTTDVLFQNLQKVGAEYAKQGNNSWSLFPNSTAPQRRSEGYAARLIGGHSRLLY</sequence>
<dbReference type="GO" id="GO:0046872">
    <property type="term" value="F:metal ion binding"/>
    <property type="evidence" value="ECO:0007669"/>
    <property type="project" value="UniProtKB-KW"/>
</dbReference>
<dbReference type="PROSITE" id="PS51405">
    <property type="entry name" value="HEME_HALOPEROXIDASE"/>
    <property type="match status" value="1"/>
</dbReference>
<evidence type="ECO:0000256" key="3">
    <source>
        <dbReference type="ARBA" id="ARBA00022617"/>
    </source>
</evidence>
<dbReference type="SUPFAM" id="SSF47571">
    <property type="entry name" value="Cloroperoxidase"/>
    <property type="match status" value="1"/>
</dbReference>
<feature type="chain" id="PRO_5042828656" evidence="8">
    <location>
        <begin position="21"/>
        <end position="275"/>
    </location>
</feature>
<keyword evidence="5" id="KW-0560">Oxidoreductase</keyword>
<accession>A0AAN6W2S0</accession>
<evidence type="ECO:0000256" key="4">
    <source>
        <dbReference type="ARBA" id="ARBA00022723"/>
    </source>
</evidence>
<comment type="caution">
    <text evidence="10">The sequence shown here is derived from an EMBL/GenBank/DDBJ whole genome shotgun (WGS) entry which is preliminary data.</text>
</comment>
<name>A0AAN6W2S0_9PEZI</name>
<evidence type="ECO:0000313" key="10">
    <source>
        <dbReference type="EMBL" id="KAK4172637.1"/>
    </source>
</evidence>
<keyword evidence="4" id="KW-0479">Metal-binding</keyword>
<feature type="domain" description="Heme haloperoxidase family profile" evidence="9">
    <location>
        <begin position="23"/>
        <end position="229"/>
    </location>
</feature>
<keyword evidence="11" id="KW-1185">Reference proteome</keyword>
<dbReference type="InterPro" id="IPR000028">
    <property type="entry name" value="Chloroperoxidase"/>
</dbReference>
<dbReference type="EMBL" id="MU866405">
    <property type="protein sequence ID" value="KAK4172637.1"/>
    <property type="molecule type" value="Genomic_DNA"/>
</dbReference>
<reference evidence="10" key="2">
    <citation type="submission" date="2023-05" db="EMBL/GenBank/DDBJ databases">
        <authorList>
            <consortium name="Lawrence Berkeley National Laboratory"/>
            <person name="Steindorff A."/>
            <person name="Hensen N."/>
            <person name="Bonometti L."/>
            <person name="Westerberg I."/>
            <person name="Brannstrom I.O."/>
            <person name="Guillou S."/>
            <person name="Cros-Aarteil S."/>
            <person name="Calhoun S."/>
            <person name="Haridas S."/>
            <person name="Kuo A."/>
            <person name="Mondo S."/>
            <person name="Pangilinan J."/>
            <person name="Riley R."/>
            <person name="Labutti K."/>
            <person name="Andreopoulos B."/>
            <person name="Lipzen A."/>
            <person name="Chen C."/>
            <person name="Yanf M."/>
            <person name="Daum C."/>
            <person name="Ng V."/>
            <person name="Clum A."/>
            <person name="Ohm R."/>
            <person name="Martin F."/>
            <person name="Silar P."/>
            <person name="Natvig D."/>
            <person name="Lalanne C."/>
            <person name="Gautier V."/>
            <person name="Ament-Velasquez S.L."/>
            <person name="Kruys A."/>
            <person name="Hutchinson M.I."/>
            <person name="Powell A.J."/>
            <person name="Barry K."/>
            <person name="Miller A.N."/>
            <person name="Grigoriev I.V."/>
            <person name="Debuchy R."/>
            <person name="Gladieux P."/>
            <person name="Thoren M.H."/>
            <person name="Johannesson H."/>
        </authorList>
    </citation>
    <scope>NUCLEOTIDE SEQUENCE</scope>
    <source>
        <strain evidence="10">CBS 892.96</strain>
    </source>
</reference>
<evidence type="ECO:0000256" key="2">
    <source>
        <dbReference type="ARBA" id="ARBA00022559"/>
    </source>
</evidence>
<dbReference type="Pfam" id="PF01328">
    <property type="entry name" value="Peroxidase_2"/>
    <property type="match status" value="1"/>
</dbReference>
<evidence type="ECO:0000313" key="11">
    <source>
        <dbReference type="Proteomes" id="UP001302321"/>
    </source>
</evidence>
<feature type="signal peptide" evidence="8">
    <location>
        <begin position="1"/>
        <end position="20"/>
    </location>
</feature>
<reference evidence="10" key="1">
    <citation type="journal article" date="2023" name="Mol. Phylogenet. Evol.">
        <title>Genome-scale phylogeny and comparative genomics of the fungal order Sordariales.</title>
        <authorList>
            <person name="Hensen N."/>
            <person name="Bonometti L."/>
            <person name="Westerberg I."/>
            <person name="Brannstrom I.O."/>
            <person name="Guillou S."/>
            <person name="Cros-Aarteil S."/>
            <person name="Calhoun S."/>
            <person name="Haridas S."/>
            <person name="Kuo A."/>
            <person name="Mondo S."/>
            <person name="Pangilinan J."/>
            <person name="Riley R."/>
            <person name="LaButti K."/>
            <person name="Andreopoulos B."/>
            <person name="Lipzen A."/>
            <person name="Chen C."/>
            <person name="Yan M."/>
            <person name="Daum C."/>
            <person name="Ng V."/>
            <person name="Clum A."/>
            <person name="Steindorff A."/>
            <person name="Ohm R.A."/>
            <person name="Martin F."/>
            <person name="Silar P."/>
            <person name="Natvig D.O."/>
            <person name="Lalanne C."/>
            <person name="Gautier V."/>
            <person name="Ament-Velasquez S.L."/>
            <person name="Kruys A."/>
            <person name="Hutchinson M.I."/>
            <person name="Powell A.J."/>
            <person name="Barry K."/>
            <person name="Miller A.N."/>
            <person name="Grigoriev I.V."/>
            <person name="Debuchy R."/>
            <person name="Gladieux P."/>
            <person name="Hiltunen Thoren M."/>
            <person name="Johannesson H."/>
        </authorList>
    </citation>
    <scope>NUCLEOTIDE SEQUENCE</scope>
    <source>
        <strain evidence="10">CBS 892.96</strain>
    </source>
</reference>
<dbReference type="InterPro" id="IPR036851">
    <property type="entry name" value="Chloroperoxidase-like_sf"/>
</dbReference>
<dbReference type="PANTHER" id="PTHR33577:SF7">
    <property type="entry name" value="HEME HALOPEROXIDASE FAMILY PROFILE DOMAIN-CONTAINING PROTEIN"/>
    <property type="match status" value="1"/>
</dbReference>
<evidence type="ECO:0000256" key="8">
    <source>
        <dbReference type="SAM" id="SignalP"/>
    </source>
</evidence>
<keyword evidence="3" id="KW-0349">Heme</keyword>
<keyword evidence="6" id="KW-0408">Iron</keyword>
<dbReference type="AlphaFoldDB" id="A0AAN6W2S0"/>
<keyword evidence="2" id="KW-0575">Peroxidase</keyword>
<dbReference type="Gene3D" id="1.10.489.10">
    <property type="entry name" value="Chloroperoxidase-like"/>
    <property type="match status" value="1"/>
</dbReference>
<protein>
    <submittedName>
        <fullName evidence="10">Chloroperoxidase</fullName>
    </submittedName>
</protein>
<dbReference type="PANTHER" id="PTHR33577">
    <property type="entry name" value="STERIGMATOCYSTIN BIOSYNTHESIS PEROXIDASE STCC-RELATED"/>
    <property type="match status" value="1"/>
</dbReference>
<organism evidence="10 11">
    <name type="scientific">Triangularia setosa</name>
    <dbReference type="NCBI Taxonomy" id="2587417"/>
    <lineage>
        <taxon>Eukaryota</taxon>
        <taxon>Fungi</taxon>
        <taxon>Dikarya</taxon>
        <taxon>Ascomycota</taxon>
        <taxon>Pezizomycotina</taxon>
        <taxon>Sordariomycetes</taxon>
        <taxon>Sordariomycetidae</taxon>
        <taxon>Sordariales</taxon>
        <taxon>Podosporaceae</taxon>
        <taxon>Triangularia</taxon>
    </lineage>
</organism>
<comment type="cofactor">
    <cofactor evidence="1">
        <name>heme b</name>
        <dbReference type="ChEBI" id="CHEBI:60344"/>
    </cofactor>
</comment>
<evidence type="ECO:0000256" key="5">
    <source>
        <dbReference type="ARBA" id="ARBA00023002"/>
    </source>
</evidence>
<evidence type="ECO:0000256" key="7">
    <source>
        <dbReference type="ARBA" id="ARBA00025795"/>
    </source>
</evidence>
<proteinExistence type="inferred from homology"/>
<dbReference type="GO" id="GO:0004601">
    <property type="term" value="F:peroxidase activity"/>
    <property type="evidence" value="ECO:0007669"/>
    <property type="project" value="UniProtKB-KW"/>
</dbReference>